<proteinExistence type="predicted"/>
<evidence type="ECO:0000313" key="2">
    <source>
        <dbReference type="Proteomes" id="UP000199585"/>
    </source>
</evidence>
<dbReference type="AlphaFoldDB" id="A0A1H8J508"/>
<dbReference type="RefSeq" id="WP_089905511.1">
    <property type="nucleotide sequence ID" value="NZ_FOCI01000033.1"/>
</dbReference>
<evidence type="ECO:0000313" key="1">
    <source>
        <dbReference type="EMBL" id="SEN75661.1"/>
    </source>
</evidence>
<sequence>MPTTAELKTRRDALSAQRSSGVARVSYDGKTVDYRSITEIDRAIEVLDREIATAEGRKIIRQVRVITTKGL</sequence>
<dbReference type="STRING" id="245187.SAMN04488003_1334"/>
<protein>
    <recommendedName>
        <fullName evidence="3">GpW protein</fullName>
    </recommendedName>
</protein>
<name>A0A1H8J508_9RHOB</name>
<dbReference type="NCBIfam" id="NF047331">
    <property type="entry name" value="phage_HTJ"/>
    <property type="match status" value="1"/>
</dbReference>
<organism evidence="1 2">
    <name type="scientific">Loktanella fryxellensis</name>
    <dbReference type="NCBI Taxonomy" id="245187"/>
    <lineage>
        <taxon>Bacteria</taxon>
        <taxon>Pseudomonadati</taxon>
        <taxon>Pseudomonadota</taxon>
        <taxon>Alphaproteobacteria</taxon>
        <taxon>Rhodobacterales</taxon>
        <taxon>Roseobacteraceae</taxon>
        <taxon>Loktanella</taxon>
    </lineage>
</organism>
<accession>A0A1H8J508</accession>
<dbReference type="EMBL" id="FOCI01000033">
    <property type="protein sequence ID" value="SEN75661.1"/>
    <property type="molecule type" value="Genomic_DNA"/>
</dbReference>
<evidence type="ECO:0008006" key="3">
    <source>
        <dbReference type="Google" id="ProtNLM"/>
    </source>
</evidence>
<gene>
    <name evidence="1" type="ORF">SAMN04488003_1334</name>
</gene>
<dbReference type="Proteomes" id="UP000199585">
    <property type="component" value="Unassembled WGS sequence"/>
</dbReference>
<reference evidence="1 2" key="1">
    <citation type="submission" date="2016-10" db="EMBL/GenBank/DDBJ databases">
        <authorList>
            <person name="de Groot N.N."/>
        </authorList>
    </citation>
    <scope>NUCLEOTIDE SEQUENCE [LARGE SCALE GENOMIC DNA]</scope>
    <source>
        <strain evidence="1 2">DSM 16213</strain>
    </source>
</reference>
<dbReference type="OrthoDB" id="7873006at2"/>
<keyword evidence="2" id="KW-1185">Reference proteome</keyword>